<proteinExistence type="predicted"/>
<protein>
    <submittedName>
        <fullName evidence="3">Uncharacterized protein</fullName>
    </submittedName>
</protein>
<feature type="signal peptide" evidence="2">
    <location>
        <begin position="1"/>
        <end position="19"/>
    </location>
</feature>
<gene>
    <name evidence="3" type="ORF">K3166_04690</name>
</gene>
<accession>A0ABX8ZGF0</accession>
<dbReference type="EMBL" id="CP081297">
    <property type="protein sequence ID" value="QZD87984.1"/>
    <property type="molecule type" value="Genomic_DNA"/>
</dbReference>
<evidence type="ECO:0000313" key="3">
    <source>
        <dbReference type="EMBL" id="QZD87984.1"/>
    </source>
</evidence>
<feature type="compositionally biased region" description="Acidic residues" evidence="1">
    <location>
        <begin position="87"/>
        <end position="106"/>
    </location>
</feature>
<feature type="region of interest" description="Disordered" evidence="1">
    <location>
        <begin position="81"/>
        <end position="106"/>
    </location>
</feature>
<keyword evidence="4" id="KW-1185">Reference proteome</keyword>
<keyword evidence="2" id="KW-0732">Signal</keyword>
<name>A0ABX8ZGF0_9SPHN</name>
<evidence type="ECO:0000256" key="1">
    <source>
        <dbReference type="SAM" id="MobiDB-lite"/>
    </source>
</evidence>
<sequence>MRAVLFVSSLTLLAAPALAQDDDAPVESSEQAPRKCIAPQVIVPTFNNTPEAMEQSRIAATIVAGSEVCRTSALIPELSELKHGPEEVLEPEDVESVEPAEEAEPV</sequence>
<reference evidence="3 4" key="1">
    <citation type="submission" date="2021-08" db="EMBL/GenBank/DDBJ databases">
        <title>Comparative Genomics Analysis of the Genus Qipengyuania Reveals Extensive Genetic Diversity and Metabolic Versatility, Including the Description of Fifteen Novel Species.</title>
        <authorList>
            <person name="Liu Y."/>
        </authorList>
    </citation>
    <scope>NUCLEOTIDE SEQUENCE [LARGE SCALE GENOMIC DNA]</scope>
    <source>
        <strain evidence="3 4">1XM2-8</strain>
    </source>
</reference>
<organism evidence="3 4">
    <name type="scientific">Qipengyuania psychrotolerans</name>
    <dbReference type="NCBI Taxonomy" id="2867238"/>
    <lineage>
        <taxon>Bacteria</taxon>
        <taxon>Pseudomonadati</taxon>
        <taxon>Pseudomonadota</taxon>
        <taxon>Alphaproteobacteria</taxon>
        <taxon>Sphingomonadales</taxon>
        <taxon>Erythrobacteraceae</taxon>
        <taxon>Qipengyuania</taxon>
    </lineage>
</organism>
<evidence type="ECO:0000256" key="2">
    <source>
        <dbReference type="SAM" id="SignalP"/>
    </source>
</evidence>
<evidence type="ECO:0000313" key="4">
    <source>
        <dbReference type="Proteomes" id="UP000824280"/>
    </source>
</evidence>
<feature type="chain" id="PRO_5045305253" evidence="2">
    <location>
        <begin position="20"/>
        <end position="106"/>
    </location>
</feature>
<dbReference type="Proteomes" id="UP000824280">
    <property type="component" value="Chromosome"/>
</dbReference>
<dbReference type="RefSeq" id="WP_221423518.1">
    <property type="nucleotide sequence ID" value="NZ_CP081297.1"/>
</dbReference>